<evidence type="ECO:0000313" key="3">
    <source>
        <dbReference type="Proteomes" id="UP000030101"/>
    </source>
</evidence>
<dbReference type="NCBIfam" id="NF033855">
    <property type="entry name" value="tRNA_MNMC2"/>
    <property type="match status" value="1"/>
</dbReference>
<dbReference type="Pfam" id="PF05430">
    <property type="entry name" value="Methyltransf_30"/>
    <property type="match status" value="1"/>
</dbReference>
<dbReference type="InterPro" id="IPR008471">
    <property type="entry name" value="MnmC-like_methylTransf"/>
</dbReference>
<sequence>MEEKKIALIETSDGSHTILIDGGNESYHSTNGAITESKHVYIRAGLEHFLEQTSSREVRIGEIGFGMGLNAVCVLEYALAHPELSFEMRSIEYEPLPTDVLLSLNYAERLGMEKEHVEQIFRAEWNARTGILSNLTLIKEHADALDFNFENESIDVLFFDPFAPDKVESPLWSVPFFKKMRACLRKNGILTTYCAKGIVRRGLQEAGFNVERLPGPPGKREILRATKL</sequence>
<gene>
    <name evidence="2" type="ORF">HQ43_08065</name>
</gene>
<feature type="domain" description="MnmC-like methyltransferase" evidence="1">
    <location>
        <begin position="149"/>
        <end position="227"/>
    </location>
</feature>
<proteinExistence type="predicted"/>
<dbReference type="RefSeq" id="WP_036792777.1">
    <property type="nucleotide sequence ID" value="NZ_JQZV01000013.1"/>
</dbReference>
<evidence type="ECO:0000313" key="2">
    <source>
        <dbReference type="EMBL" id="KGN91993.1"/>
    </source>
</evidence>
<comment type="caution">
    <text evidence="2">The sequence shown here is derived from an EMBL/GenBank/DDBJ whole genome shotgun (WGS) entry which is preliminary data.</text>
</comment>
<organism evidence="2 3">
    <name type="scientific">Porphyromonas canoris</name>
    <dbReference type="NCBI Taxonomy" id="36875"/>
    <lineage>
        <taxon>Bacteria</taxon>
        <taxon>Pseudomonadati</taxon>
        <taxon>Bacteroidota</taxon>
        <taxon>Bacteroidia</taxon>
        <taxon>Bacteroidales</taxon>
        <taxon>Porphyromonadaceae</taxon>
        <taxon>Porphyromonas</taxon>
    </lineage>
</organism>
<dbReference type="PANTHER" id="PTHR39963">
    <property type="entry name" value="SLL0983 PROTEIN"/>
    <property type="match status" value="1"/>
</dbReference>
<dbReference type="Proteomes" id="UP000030101">
    <property type="component" value="Unassembled WGS sequence"/>
</dbReference>
<dbReference type="Gene3D" id="3.40.50.150">
    <property type="entry name" value="Vaccinia Virus protein VP39"/>
    <property type="match status" value="1"/>
</dbReference>
<dbReference type="PANTHER" id="PTHR39963:SF1">
    <property type="entry name" value="MNMC-LIKE METHYLTRANSFERASE DOMAIN-CONTAINING PROTEIN"/>
    <property type="match status" value="1"/>
</dbReference>
<dbReference type="SUPFAM" id="SSF53335">
    <property type="entry name" value="S-adenosyl-L-methionine-dependent methyltransferases"/>
    <property type="match status" value="1"/>
</dbReference>
<protein>
    <recommendedName>
        <fullName evidence="1">MnmC-like methyltransferase domain-containing protein</fullName>
    </recommendedName>
</protein>
<accession>A0ABR4XJY6</accession>
<dbReference type="InterPro" id="IPR047785">
    <property type="entry name" value="tRNA_MNMC2"/>
</dbReference>
<evidence type="ECO:0000259" key="1">
    <source>
        <dbReference type="Pfam" id="PF05430"/>
    </source>
</evidence>
<keyword evidence="3" id="KW-1185">Reference proteome</keyword>
<dbReference type="InterPro" id="IPR029063">
    <property type="entry name" value="SAM-dependent_MTases_sf"/>
</dbReference>
<dbReference type="EMBL" id="JQZV01000013">
    <property type="protein sequence ID" value="KGN91993.1"/>
    <property type="molecule type" value="Genomic_DNA"/>
</dbReference>
<reference evidence="2 3" key="1">
    <citation type="submission" date="2014-08" db="EMBL/GenBank/DDBJ databases">
        <title>Porphyromonas canoris strain:OH2762 Genome sequencing.</title>
        <authorList>
            <person name="Wallis C."/>
            <person name="Deusch O."/>
            <person name="O'Flynn C."/>
            <person name="Davis I."/>
            <person name="Jospin G."/>
            <person name="Darling A.E."/>
            <person name="Coil D.A."/>
            <person name="Alexiev A."/>
            <person name="Horsfall A."/>
            <person name="Kirkwood N."/>
            <person name="Harris S."/>
            <person name="Eisen J.A."/>
        </authorList>
    </citation>
    <scope>NUCLEOTIDE SEQUENCE [LARGE SCALE GENOMIC DNA]</scope>
    <source>
        <strain evidence="3">COT-108 OH2762</strain>
    </source>
</reference>
<name>A0ABR4XJY6_9PORP</name>